<dbReference type="GO" id="GO:0004853">
    <property type="term" value="F:uroporphyrinogen decarboxylase activity"/>
    <property type="evidence" value="ECO:0007669"/>
    <property type="project" value="InterPro"/>
</dbReference>
<gene>
    <name evidence="2" type="ORF">PMF13cell1_05196</name>
</gene>
<dbReference type="SUPFAM" id="SSF51726">
    <property type="entry name" value="UROD/MetE-like"/>
    <property type="match status" value="1"/>
</dbReference>
<dbReference type="PANTHER" id="PTHR47099">
    <property type="entry name" value="METHYLCOBAMIDE:COM METHYLTRANSFERASE MTBA"/>
    <property type="match status" value="1"/>
</dbReference>
<evidence type="ECO:0000313" key="2">
    <source>
        <dbReference type="EMBL" id="QBE99617.1"/>
    </source>
</evidence>
<proteinExistence type="predicted"/>
<organism evidence="2 3">
    <name type="scientific">Blautia producta</name>
    <dbReference type="NCBI Taxonomy" id="33035"/>
    <lineage>
        <taxon>Bacteria</taxon>
        <taxon>Bacillati</taxon>
        <taxon>Bacillota</taxon>
        <taxon>Clostridia</taxon>
        <taxon>Lachnospirales</taxon>
        <taxon>Lachnospiraceae</taxon>
        <taxon>Blautia</taxon>
    </lineage>
</organism>
<dbReference type="KEGG" id="bpro:PMF13cell1_05196"/>
<dbReference type="Proteomes" id="UP000289794">
    <property type="component" value="Chromosome"/>
</dbReference>
<accession>A0A4P6M7U6</accession>
<dbReference type="EMBL" id="CP035945">
    <property type="protein sequence ID" value="QBE99617.1"/>
    <property type="molecule type" value="Genomic_DNA"/>
</dbReference>
<dbReference type="GO" id="GO:0006779">
    <property type="term" value="P:porphyrin-containing compound biosynthetic process"/>
    <property type="evidence" value="ECO:0007669"/>
    <property type="project" value="InterPro"/>
</dbReference>
<dbReference type="InterPro" id="IPR038071">
    <property type="entry name" value="UROD/MetE-like_sf"/>
</dbReference>
<feature type="domain" description="Uroporphyrinogen decarboxylase (URO-D)" evidence="1">
    <location>
        <begin position="187"/>
        <end position="331"/>
    </location>
</feature>
<reference evidence="2 3" key="1">
    <citation type="submission" date="2019-01" db="EMBL/GenBank/DDBJ databases">
        <title>PMF-metabolizing Aryl O-demethylase.</title>
        <authorList>
            <person name="Kim M."/>
        </authorList>
    </citation>
    <scope>NUCLEOTIDE SEQUENCE [LARGE SCALE GENOMIC DNA]</scope>
    <source>
        <strain evidence="2 3">PMF1</strain>
    </source>
</reference>
<evidence type="ECO:0000259" key="1">
    <source>
        <dbReference type="Pfam" id="PF01208"/>
    </source>
</evidence>
<dbReference type="AlphaFoldDB" id="A0A4P6M7U6"/>
<sequence>MTGKNIEKLLDKYKEELKIIKKAKLPKVCMWPPMPIRNTPISARENYLRMARREKPLFMPLDIDEMMLSPAIFPDAVARAFVVDNNEPNPDMAGGKDMFGVEWVYVKEAGGSMVRPGNPMLKDIEKWDETIVFPDISRWDWEGSSRLNQNLISKDHAMNCWIMNGLFERLISFMDFENAAVALIDEEQQEFVHSLFKKLTELYVDMIDHIKKYYDVDVIYFHDDWGAQRAPFFSADVCREMLAPYLKQIVEAVHERGMLFNFHSCGKIELLVPVMIECGVDIWCGQPMNDFDILYEKYGTKIALGIYFEPPTPLASQEEVISVCQQFIDTYTKNGCAFPVIYSENIHPEFYEIMYVLSREAFLHI</sequence>
<evidence type="ECO:0000313" key="3">
    <source>
        <dbReference type="Proteomes" id="UP000289794"/>
    </source>
</evidence>
<name>A0A4P6M7U6_9FIRM</name>
<dbReference type="PANTHER" id="PTHR47099:SF1">
    <property type="entry name" value="METHYLCOBAMIDE:COM METHYLTRANSFERASE MTBA"/>
    <property type="match status" value="1"/>
</dbReference>
<dbReference type="InterPro" id="IPR000257">
    <property type="entry name" value="Uroporphyrinogen_deCOase"/>
</dbReference>
<dbReference type="Pfam" id="PF01208">
    <property type="entry name" value="URO-D"/>
    <property type="match status" value="1"/>
</dbReference>
<dbReference type="RefSeq" id="WP_130182626.1">
    <property type="nucleotide sequence ID" value="NZ_CP035945.1"/>
</dbReference>
<dbReference type="Gene3D" id="3.20.20.210">
    <property type="match status" value="1"/>
</dbReference>
<dbReference type="InterPro" id="IPR052024">
    <property type="entry name" value="Methanogen_methyltrans"/>
</dbReference>
<protein>
    <recommendedName>
        <fullName evidence="1">Uroporphyrinogen decarboxylase (URO-D) domain-containing protein</fullName>
    </recommendedName>
</protein>